<dbReference type="RefSeq" id="WP_170127616.1">
    <property type="nucleotide sequence ID" value="NZ_JACHJF010000005.1"/>
</dbReference>
<proteinExistence type="predicted"/>
<sequence>MTTPLPAAGQAVRGWEESAVDGGRHLAVAEFDGEDGGQAEADLGGMAAGVDGAGVP</sequence>
<evidence type="ECO:0000313" key="3">
    <source>
        <dbReference type="Proteomes" id="UP000528608"/>
    </source>
</evidence>
<organism evidence="2 3">
    <name type="scientific">Streptomyces eurocidicus</name>
    <name type="common">Streptoverticillium eurocidicus</name>
    <dbReference type="NCBI Taxonomy" id="66423"/>
    <lineage>
        <taxon>Bacteria</taxon>
        <taxon>Bacillati</taxon>
        <taxon>Actinomycetota</taxon>
        <taxon>Actinomycetes</taxon>
        <taxon>Kitasatosporales</taxon>
        <taxon>Streptomycetaceae</taxon>
        <taxon>Streptomyces</taxon>
    </lineage>
</organism>
<accession>A0A7W8B8V8</accession>
<evidence type="ECO:0000256" key="1">
    <source>
        <dbReference type="SAM" id="MobiDB-lite"/>
    </source>
</evidence>
<feature type="region of interest" description="Disordered" evidence="1">
    <location>
        <begin position="35"/>
        <end position="56"/>
    </location>
</feature>
<dbReference type="EMBL" id="JACHJF010000005">
    <property type="protein sequence ID" value="MBB5118950.1"/>
    <property type="molecule type" value="Genomic_DNA"/>
</dbReference>
<dbReference type="Proteomes" id="UP000528608">
    <property type="component" value="Unassembled WGS sequence"/>
</dbReference>
<protein>
    <submittedName>
        <fullName evidence="2">Uncharacterized protein</fullName>
    </submittedName>
</protein>
<comment type="caution">
    <text evidence="2">The sequence shown here is derived from an EMBL/GenBank/DDBJ whole genome shotgun (WGS) entry which is preliminary data.</text>
</comment>
<feature type="compositionally biased region" description="Low complexity" evidence="1">
    <location>
        <begin position="41"/>
        <end position="50"/>
    </location>
</feature>
<evidence type="ECO:0000313" key="2">
    <source>
        <dbReference type="EMBL" id="MBB5118950.1"/>
    </source>
</evidence>
<reference evidence="2 3" key="1">
    <citation type="submission" date="2020-08" db="EMBL/GenBank/DDBJ databases">
        <title>Genomic Encyclopedia of Type Strains, Phase III (KMG-III): the genomes of soil and plant-associated and newly described type strains.</title>
        <authorList>
            <person name="Whitman W."/>
        </authorList>
    </citation>
    <scope>NUCLEOTIDE SEQUENCE [LARGE SCALE GENOMIC DNA]</scope>
    <source>
        <strain evidence="2 3">CECT 3259</strain>
    </source>
</reference>
<gene>
    <name evidence="2" type="ORF">FHS36_002383</name>
</gene>
<dbReference type="AlphaFoldDB" id="A0A7W8B8V8"/>
<name>A0A7W8B8V8_STREU</name>